<comment type="caution">
    <text evidence="6">The sequence shown here is derived from an EMBL/GenBank/DDBJ whole genome shotgun (WGS) entry which is preliminary data.</text>
</comment>
<dbReference type="AlphaFoldDB" id="A0A9W6XD77"/>
<feature type="region of interest" description="Disordered" evidence="4">
    <location>
        <begin position="1"/>
        <end position="69"/>
    </location>
</feature>
<evidence type="ECO:0000259" key="5">
    <source>
        <dbReference type="PROSITE" id="PS50886"/>
    </source>
</evidence>
<dbReference type="EMBL" id="BSXT01000912">
    <property type="protein sequence ID" value="GMF36139.1"/>
    <property type="molecule type" value="Genomic_DNA"/>
</dbReference>
<feature type="domain" description="TRNA-binding" evidence="5">
    <location>
        <begin position="145"/>
        <end position="247"/>
    </location>
</feature>
<accession>A0A9W6XD77</accession>
<evidence type="ECO:0000313" key="7">
    <source>
        <dbReference type="Proteomes" id="UP001165121"/>
    </source>
</evidence>
<evidence type="ECO:0000256" key="1">
    <source>
        <dbReference type="ARBA" id="ARBA00022555"/>
    </source>
</evidence>
<protein>
    <submittedName>
        <fullName evidence="6">Unnamed protein product</fullName>
    </submittedName>
</protein>
<keyword evidence="7" id="KW-1185">Reference proteome</keyword>
<dbReference type="GO" id="GO:0000049">
    <property type="term" value="F:tRNA binding"/>
    <property type="evidence" value="ECO:0007669"/>
    <property type="project" value="UniProtKB-UniRule"/>
</dbReference>
<dbReference type="Proteomes" id="UP001165121">
    <property type="component" value="Unassembled WGS sequence"/>
</dbReference>
<evidence type="ECO:0000313" key="6">
    <source>
        <dbReference type="EMBL" id="GMF36139.1"/>
    </source>
</evidence>
<dbReference type="InterPro" id="IPR002547">
    <property type="entry name" value="tRNA-bd_dom"/>
</dbReference>
<dbReference type="InterPro" id="IPR012340">
    <property type="entry name" value="NA-bd_OB-fold"/>
</dbReference>
<dbReference type="PANTHER" id="PTHR11586">
    <property type="entry name" value="TRNA-AMINOACYLATION COFACTOR ARC1 FAMILY MEMBER"/>
    <property type="match status" value="1"/>
</dbReference>
<dbReference type="FunFam" id="2.40.50.140:FF:000444">
    <property type="entry name" value="Tyrosine--tRNA ligase"/>
    <property type="match status" value="1"/>
</dbReference>
<dbReference type="Pfam" id="PF01588">
    <property type="entry name" value="tRNA_bind"/>
    <property type="match status" value="1"/>
</dbReference>
<dbReference type="SUPFAM" id="SSF50249">
    <property type="entry name" value="Nucleic acid-binding proteins"/>
    <property type="match status" value="1"/>
</dbReference>
<name>A0A9W6XD77_9STRA</name>
<proteinExistence type="predicted"/>
<dbReference type="Gene3D" id="2.40.50.140">
    <property type="entry name" value="Nucleic acid-binding proteins"/>
    <property type="match status" value="1"/>
</dbReference>
<evidence type="ECO:0000256" key="2">
    <source>
        <dbReference type="ARBA" id="ARBA00022884"/>
    </source>
</evidence>
<evidence type="ECO:0000256" key="3">
    <source>
        <dbReference type="PROSITE-ProRule" id="PRU00209"/>
    </source>
</evidence>
<organism evidence="6 7">
    <name type="scientific">Phytophthora fragariaefolia</name>
    <dbReference type="NCBI Taxonomy" id="1490495"/>
    <lineage>
        <taxon>Eukaryota</taxon>
        <taxon>Sar</taxon>
        <taxon>Stramenopiles</taxon>
        <taxon>Oomycota</taxon>
        <taxon>Peronosporomycetes</taxon>
        <taxon>Peronosporales</taxon>
        <taxon>Peronosporaceae</taxon>
        <taxon>Phytophthora</taxon>
    </lineage>
</organism>
<evidence type="ECO:0000256" key="4">
    <source>
        <dbReference type="SAM" id="MobiDB-lite"/>
    </source>
</evidence>
<gene>
    <name evidence="6" type="ORF">Pfra01_000977600</name>
</gene>
<keyword evidence="1 3" id="KW-0820">tRNA-binding</keyword>
<reference evidence="6" key="1">
    <citation type="submission" date="2023-04" db="EMBL/GenBank/DDBJ databases">
        <title>Phytophthora fragariaefolia NBRC 109709.</title>
        <authorList>
            <person name="Ichikawa N."/>
            <person name="Sato H."/>
            <person name="Tonouchi N."/>
        </authorList>
    </citation>
    <scope>NUCLEOTIDE SEQUENCE</scope>
    <source>
        <strain evidence="6">NBRC 109709</strain>
    </source>
</reference>
<dbReference type="OrthoDB" id="94959at2759"/>
<dbReference type="InterPro" id="IPR051270">
    <property type="entry name" value="Tyrosine-tRNA_ligase_regulator"/>
</dbReference>
<sequence length="310" mass="34228">MVPPLVGCSFSHSLRMESPPTSSPWQERKKLGHCFGQHEDAGQSNPTGRQQDTRARAPAALSDQSQSVEAPFPWTRRGDWRKPMLEVGGAACLGAPHPAGSCPAFSGVPANQAEARQAHRVCDSPGGGATYKTMVKSDVYSSPIVFSQLDLRVGKITEVKAHPNSERHYVEKVDIGKGEELEMVMEHQPYFAEEELLDRKVVVLCNLKMVKVVRTRSTGAILLVANDKGKVELLDPSPEAEVGERVYASGEELQEPVTPIQMKKNKVWETLCKGIKTNNKCEVMYQERFPVRSRAGPVRVESLKKVLVTK</sequence>
<keyword evidence="2 3" id="KW-0694">RNA-binding</keyword>
<dbReference type="PROSITE" id="PS50886">
    <property type="entry name" value="TRBD"/>
    <property type="match status" value="1"/>
</dbReference>
<dbReference type="PANTHER" id="PTHR11586:SF33">
    <property type="entry name" value="AMINOACYL TRNA SYNTHASE COMPLEX-INTERACTING MULTIFUNCTIONAL PROTEIN 1"/>
    <property type="match status" value="1"/>
</dbReference>